<comment type="caution">
    <text evidence="7">The sequence shown here is derived from an EMBL/GenBank/DDBJ whole genome shotgun (WGS) entry which is preliminary data.</text>
</comment>
<keyword evidence="4 6" id="KW-1133">Transmembrane helix</keyword>
<feature type="transmembrane region" description="Helical" evidence="6">
    <location>
        <begin position="64"/>
        <end position="83"/>
    </location>
</feature>
<dbReference type="InterPro" id="IPR003339">
    <property type="entry name" value="ABC/ECF_trnsptr_transmembrane"/>
</dbReference>
<dbReference type="PANTHER" id="PTHR34857">
    <property type="entry name" value="SLL0384 PROTEIN"/>
    <property type="match status" value="1"/>
</dbReference>
<evidence type="ECO:0000256" key="3">
    <source>
        <dbReference type="ARBA" id="ARBA00022692"/>
    </source>
</evidence>
<dbReference type="RefSeq" id="WP_123191167.1">
    <property type="nucleotide sequence ID" value="NZ_QICD01000001.1"/>
</dbReference>
<accession>A0A3N0BL74</accession>
<evidence type="ECO:0000256" key="4">
    <source>
        <dbReference type="ARBA" id="ARBA00022989"/>
    </source>
</evidence>
<reference evidence="8" key="1">
    <citation type="submission" date="2018-05" db="EMBL/GenBank/DDBJ databases">
        <title>Genome Sequencing of selected type strains of the family Eggerthellaceae.</title>
        <authorList>
            <person name="Danylec N."/>
            <person name="Stoll D.A."/>
            <person name="Doetsch A."/>
            <person name="Huch M."/>
        </authorList>
    </citation>
    <scope>NUCLEOTIDE SEQUENCE [LARGE SCALE GENOMIC DNA]</scope>
    <source>
        <strain evidence="8">DSM 16106</strain>
    </source>
</reference>
<evidence type="ECO:0000256" key="2">
    <source>
        <dbReference type="ARBA" id="ARBA00022475"/>
    </source>
</evidence>
<gene>
    <name evidence="7" type="ORF">DMP08_01190</name>
</gene>
<feature type="transmembrane region" description="Helical" evidence="6">
    <location>
        <begin position="236"/>
        <end position="255"/>
    </location>
</feature>
<dbReference type="GO" id="GO:0005886">
    <property type="term" value="C:plasma membrane"/>
    <property type="evidence" value="ECO:0007669"/>
    <property type="project" value="UniProtKB-ARBA"/>
</dbReference>
<dbReference type="InterPro" id="IPR051611">
    <property type="entry name" value="ECF_transporter_component"/>
</dbReference>
<dbReference type="EMBL" id="QICD01000001">
    <property type="protein sequence ID" value="RNL49148.1"/>
    <property type="molecule type" value="Genomic_DNA"/>
</dbReference>
<organism evidence="7 8">
    <name type="scientific">Paraeggerthella hongkongensis</name>
    <dbReference type="NCBI Taxonomy" id="230658"/>
    <lineage>
        <taxon>Bacteria</taxon>
        <taxon>Bacillati</taxon>
        <taxon>Actinomycetota</taxon>
        <taxon>Coriobacteriia</taxon>
        <taxon>Eggerthellales</taxon>
        <taxon>Eggerthellaceae</taxon>
        <taxon>Paraeggerthella</taxon>
    </lineage>
</organism>
<evidence type="ECO:0000256" key="6">
    <source>
        <dbReference type="SAM" id="Phobius"/>
    </source>
</evidence>
<dbReference type="AlphaFoldDB" id="A0A3N0BL74"/>
<evidence type="ECO:0000256" key="1">
    <source>
        <dbReference type="ARBA" id="ARBA00004141"/>
    </source>
</evidence>
<comment type="subcellular location">
    <subcellularLocation>
        <location evidence="1">Membrane</location>
        <topology evidence="1">Multi-pass membrane protein</topology>
    </subcellularLocation>
</comment>
<name>A0A3N0BL74_9ACTN</name>
<evidence type="ECO:0000313" key="7">
    <source>
        <dbReference type="EMBL" id="RNL49148.1"/>
    </source>
</evidence>
<dbReference type="Pfam" id="PF02361">
    <property type="entry name" value="CbiQ"/>
    <property type="match status" value="1"/>
</dbReference>
<dbReference type="PANTHER" id="PTHR34857:SF2">
    <property type="entry name" value="SLL0384 PROTEIN"/>
    <property type="match status" value="1"/>
</dbReference>
<protein>
    <submittedName>
        <fullName evidence="7">Energy-coupling factor transporter transmembrane protein EcfT</fullName>
    </submittedName>
</protein>
<dbReference type="CDD" id="cd16914">
    <property type="entry name" value="EcfT"/>
    <property type="match status" value="1"/>
</dbReference>
<feature type="transmembrane region" description="Helical" evidence="6">
    <location>
        <begin position="20"/>
        <end position="52"/>
    </location>
</feature>
<dbReference type="OrthoDB" id="6400at2"/>
<keyword evidence="3 6" id="KW-0812">Transmembrane</keyword>
<evidence type="ECO:0000313" key="8">
    <source>
        <dbReference type="Proteomes" id="UP000278632"/>
    </source>
</evidence>
<feature type="transmembrane region" description="Helical" evidence="6">
    <location>
        <begin position="103"/>
        <end position="126"/>
    </location>
</feature>
<proteinExistence type="predicted"/>
<evidence type="ECO:0000256" key="5">
    <source>
        <dbReference type="ARBA" id="ARBA00023136"/>
    </source>
</evidence>
<keyword evidence="8" id="KW-1185">Reference proteome</keyword>
<dbReference type="Proteomes" id="UP000278632">
    <property type="component" value="Unassembled WGS sequence"/>
</dbReference>
<keyword evidence="5 6" id="KW-0472">Membrane</keyword>
<sequence>MGGFLEYVPGDSFLHRMNPVAKLACALLLSVACFCTGNLVFLAAVLAFDFALAAACGMVRQALGLAKAVFFFSLILAVIQVLTTPTGAVLLPLPWGYVGTGGLMAALTTIVRLIAAAVPLFLVLYVTKLTDLSNAVVKVLRVPYRYAFTFTSTVHFIPVFMNDMKGIMEAQTARGVEFDAGGIVRKVRLMVPLCVPLLVSSVRKTNSSAIAAEVRGFNLRTVASGYKEYPFAARDAVAFAACLLLVAAALVLGAVQ</sequence>
<keyword evidence="2" id="KW-1003">Cell membrane</keyword>